<comment type="caution">
    <text evidence="2">The sequence shown here is derived from an EMBL/GenBank/DDBJ whole genome shotgun (WGS) entry which is preliminary data.</text>
</comment>
<reference evidence="2 3" key="1">
    <citation type="submission" date="2023-09" db="EMBL/GenBank/DDBJ databases">
        <title>Pangenome analysis of Batrachochytrium dendrobatidis and related Chytrids.</title>
        <authorList>
            <person name="Yacoub M.N."/>
            <person name="Stajich J.E."/>
            <person name="James T.Y."/>
        </authorList>
    </citation>
    <scope>NUCLEOTIDE SEQUENCE [LARGE SCALE GENOMIC DNA]</scope>
    <source>
        <strain evidence="2 3">JEL0888</strain>
    </source>
</reference>
<keyword evidence="3" id="KW-1185">Reference proteome</keyword>
<feature type="transmembrane region" description="Helical" evidence="1">
    <location>
        <begin position="201"/>
        <end position="221"/>
    </location>
</feature>
<name>A0ABR4N638_9FUNG</name>
<feature type="transmembrane region" description="Helical" evidence="1">
    <location>
        <begin position="49"/>
        <end position="72"/>
    </location>
</feature>
<organism evidence="2 3">
    <name type="scientific">Polyrhizophydium stewartii</name>
    <dbReference type="NCBI Taxonomy" id="2732419"/>
    <lineage>
        <taxon>Eukaryota</taxon>
        <taxon>Fungi</taxon>
        <taxon>Fungi incertae sedis</taxon>
        <taxon>Chytridiomycota</taxon>
        <taxon>Chytridiomycota incertae sedis</taxon>
        <taxon>Chytridiomycetes</taxon>
        <taxon>Rhizophydiales</taxon>
        <taxon>Rhizophydiales incertae sedis</taxon>
        <taxon>Polyrhizophydium</taxon>
    </lineage>
</organism>
<keyword evidence="1" id="KW-0812">Transmembrane</keyword>
<feature type="transmembrane region" description="Helical" evidence="1">
    <location>
        <begin position="125"/>
        <end position="143"/>
    </location>
</feature>
<feature type="transmembrane region" description="Helical" evidence="1">
    <location>
        <begin position="15"/>
        <end position="37"/>
    </location>
</feature>
<feature type="transmembrane region" description="Helical" evidence="1">
    <location>
        <begin position="163"/>
        <end position="180"/>
    </location>
</feature>
<dbReference type="Proteomes" id="UP001527925">
    <property type="component" value="Unassembled WGS sequence"/>
</dbReference>
<feature type="transmembrane region" description="Helical" evidence="1">
    <location>
        <begin position="92"/>
        <end position="113"/>
    </location>
</feature>
<keyword evidence="1" id="KW-0472">Membrane</keyword>
<proteinExistence type="predicted"/>
<sequence>MGLLPAPWLARPLNAASFAFAAATAAGNLCVAALIATRLLRSTNAAWSMFAMLGVLNVISAILQTVVGYCLYWEPAKSLVTITIENILTGPMFLGLASMQLEIRFIFGVLFAARPEDVWTSMAKTRSRVAVALAHFVLAWGLYVSELVQLSPLVATISSLEVSLHALLVILAGGVQAYLITTRLLRTSKKLSTTDTVESRYRLIVMLVVAFVVECTAIAAHSFRATIHKPMDQDTTIVYHLLYQFTIACLGFEAVFQSLSIMAMTNLVAGKINRPSAGVGLVKRISKIVNRRSTLQRSDCVDSDAAPTLKAANNVAETPNATQIETIQSSGLRFTS</sequence>
<accession>A0ABR4N638</accession>
<feature type="transmembrane region" description="Helical" evidence="1">
    <location>
        <begin position="241"/>
        <end position="264"/>
    </location>
</feature>
<evidence type="ECO:0000256" key="1">
    <source>
        <dbReference type="SAM" id="Phobius"/>
    </source>
</evidence>
<evidence type="ECO:0000313" key="3">
    <source>
        <dbReference type="Proteomes" id="UP001527925"/>
    </source>
</evidence>
<keyword evidence="1" id="KW-1133">Transmembrane helix</keyword>
<dbReference type="EMBL" id="JADGIZ020000027">
    <property type="protein sequence ID" value="KAL2915018.1"/>
    <property type="molecule type" value="Genomic_DNA"/>
</dbReference>
<protein>
    <submittedName>
        <fullName evidence="2">Uncharacterized protein</fullName>
    </submittedName>
</protein>
<evidence type="ECO:0000313" key="2">
    <source>
        <dbReference type="EMBL" id="KAL2915018.1"/>
    </source>
</evidence>
<gene>
    <name evidence="2" type="ORF">HK105_205340</name>
</gene>